<organism evidence="3 4">
    <name type="scientific">Natronoarchaeum philippinense</name>
    <dbReference type="NCBI Taxonomy" id="558529"/>
    <lineage>
        <taxon>Archaea</taxon>
        <taxon>Methanobacteriati</taxon>
        <taxon>Methanobacteriota</taxon>
        <taxon>Stenosarchaea group</taxon>
        <taxon>Halobacteria</taxon>
        <taxon>Halobacteriales</taxon>
        <taxon>Natronoarchaeaceae</taxon>
    </lineage>
</organism>
<evidence type="ECO:0000313" key="3">
    <source>
        <dbReference type="EMBL" id="SNZ17183.1"/>
    </source>
</evidence>
<keyword evidence="1" id="KW-0472">Membrane</keyword>
<dbReference type="AlphaFoldDB" id="A0A285P7K3"/>
<gene>
    <name evidence="3" type="ORF">SAMN06269185_2914</name>
</gene>
<feature type="domain" description="Inner membrane protein YgaP-like transmembrane" evidence="2">
    <location>
        <begin position="1"/>
        <end position="70"/>
    </location>
</feature>
<sequence length="88" mass="9133">MEKNVGGFDRTWRLVVGPVLVLAAVAAFGGLVSLSTPVAVIALVAGVVFLATGVLQTCFLNRLLGLDTYHDAGEESDASGGMSEERPQ</sequence>
<dbReference type="Pfam" id="PF11127">
    <property type="entry name" value="YgaP-like_TM"/>
    <property type="match status" value="1"/>
</dbReference>
<dbReference type="Proteomes" id="UP000219453">
    <property type="component" value="Unassembled WGS sequence"/>
</dbReference>
<keyword evidence="1" id="KW-1133">Transmembrane helix</keyword>
<evidence type="ECO:0000313" key="4">
    <source>
        <dbReference type="Proteomes" id="UP000219453"/>
    </source>
</evidence>
<dbReference type="RefSeq" id="WP_097009813.1">
    <property type="nucleotide sequence ID" value="NZ_OBEJ01000005.1"/>
</dbReference>
<protein>
    <recommendedName>
        <fullName evidence="2">Inner membrane protein YgaP-like transmembrane domain-containing protein</fullName>
    </recommendedName>
</protein>
<proteinExistence type="predicted"/>
<keyword evidence="1" id="KW-0812">Transmembrane</keyword>
<accession>A0A285P7K3</accession>
<keyword evidence="4" id="KW-1185">Reference proteome</keyword>
<dbReference type="OrthoDB" id="100832at2157"/>
<dbReference type="EMBL" id="OBEJ01000005">
    <property type="protein sequence ID" value="SNZ17183.1"/>
    <property type="molecule type" value="Genomic_DNA"/>
</dbReference>
<dbReference type="InterPro" id="IPR021309">
    <property type="entry name" value="YgaP-like_TM"/>
</dbReference>
<name>A0A285P7K3_NATPI</name>
<evidence type="ECO:0000256" key="1">
    <source>
        <dbReference type="SAM" id="Phobius"/>
    </source>
</evidence>
<reference evidence="3 4" key="1">
    <citation type="submission" date="2017-09" db="EMBL/GenBank/DDBJ databases">
        <authorList>
            <person name="Ehlers B."/>
            <person name="Leendertz F.H."/>
        </authorList>
    </citation>
    <scope>NUCLEOTIDE SEQUENCE [LARGE SCALE GENOMIC DNA]</scope>
    <source>
        <strain evidence="3 4">DSM 27208</strain>
    </source>
</reference>
<feature type="transmembrane region" description="Helical" evidence="1">
    <location>
        <begin position="12"/>
        <end position="32"/>
    </location>
</feature>
<feature type="transmembrane region" description="Helical" evidence="1">
    <location>
        <begin position="38"/>
        <end position="60"/>
    </location>
</feature>
<evidence type="ECO:0000259" key="2">
    <source>
        <dbReference type="Pfam" id="PF11127"/>
    </source>
</evidence>